<dbReference type="Proteomes" id="UP000092884">
    <property type="component" value="Chromosome"/>
</dbReference>
<feature type="domain" description="Tetrapyrrole methylase" evidence="7">
    <location>
        <begin position="1"/>
        <end position="208"/>
    </location>
</feature>
<proteinExistence type="inferred from homology"/>
<evidence type="ECO:0000256" key="6">
    <source>
        <dbReference type="HAMAP-Rule" id="MF_01877"/>
    </source>
</evidence>
<dbReference type="STRING" id="222136.BBW65_04395"/>
<keyword evidence="2 6" id="KW-0698">rRNA processing</keyword>
<dbReference type="EC" id="2.1.1.198" evidence="6"/>
<dbReference type="PANTHER" id="PTHR46111">
    <property type="entry name" value="RIBOSOMAL RNA SMALL SUBUNIT METHYLTRANSFERASE I"/>
    <property type="match status" value="1"/>
</dbReference>
<dbReference type="GO" id="GO:0070677">
    <property type="term" value="F:rRNA (cytosine-2'-O-)-methyltransferase activity"/>
    <property type="evidence" value="ECO:0007669"/>
    <property type="project" value="UniProtKB-UniRule"/>
</dbReference>
<dbReference type="InterPro" id="IPR014776">
    <property type="entry name" value="4pyrrole_Mease_sub2"/>
</dbReference>
<dbReference type="HAMAP" id="MF_01877">
    <property type="entry name" value="16SrRNA_methyltr_I"/>
    <property type="match status" value="1"/>
</dbReference>
<dbReference type="PROSITE" id="PS01296">
    <property type="entry name" value="RSMI"/>
    <property type="match status" value="1"/>
</dbReference>
<accession>A0A1B1U5W5</accession>
<keyword evidence="4 6" id="KW-0808">Transferase</keyword>
<dbReference type="GO" id="GO:0005737">
    <property type="term" value="C:cytoplasm"/>
    <property type="evidence" value="ECO:0007669"/>
    <property type="project" value="UniProtKB-SubCell"/>
</dbReference>
<dbReference type="CDD" id="cd11648">
    <property type="entry name" value="RsmI"/>
    <property type="match status" value="1"/>
</dbReference>
<dbReference type="InterPro" id="IPR008189">
    <property type="entry name" value="rRNA_ssu_MeTfrase_I"/>
</dbReference>
<evidence type="ECO:0000256" key="5">
    <source>
        <dbReference type="ARBA" id="ARBA00022691"/>
    </source>
</evidence>
<evidence type="ECO:0000259" key="7">
    <source>
        <dbReference type="Pfam" id="PF00590"/>
    </source>
</evidence>
<gene>
    <name evidence="6" type="primary">rsmI</name>
    <name evidence="8" type="ORF">BBW65_04395</name>
</gene>
<dbReference type="InterPro" id="IPR014777">
    <property type="entry name" value="4pyrrole_Mease_sub1"/>
</dbReference>
<comment type="similarity">
    <text evidence="6">Belongs to the methyltransferase superfamily. RsmI family.</text>
</comment>
<dbReference type="InterPro" id="IPR018063">
    <property type="entry name" value="SAM_MeTrfase_RsmI_CS"/>
</dbReference>
<dbReference type="PANTHER" id="PTHR46111:SF1">
    <property type="entry name" value="RIBOSOMAL RNA SMALL SUBUNIT METHYLTRANSFERASE I"/>
    <property type="match status" value="1"/>
</dbReference>
<comment type="catalytic activity">
    <reaction evidence="6">
        <text>cytidine(1402) in 16S rRNA + S-adenosyl-L-methionine = 2'-O-methylcytidine(1402) in 16S rRNA + S-adenosyl-L-homocysteine + H(+)</text>
        <dbReference type="Rhea" id="RHEA:42924"/>
        <dbReference type="Rhea" id="RHEA-COMP:10285"/>
        <dbReference type="Rhea" id="RHEA-COMP:10286"/>
        <dbReference type="ChEBI" id="CHEBI:15378"/>
        <dbReference type="ChEBI" id="CHEBI:57856"/>
        <dbReference type="ChEBI" id="CHEBI:59789"/>
        <dbReference type="ChEBI" id="CHEBI:74495"/>
        <dbReference type="ChEBI" id="CHEBI:82748"/>
        <dbReference type="EC" id="2.1.1.198"/>
    </reaction>
</comment>
<comment type="subcellular location">
    <subcellularLocation>
        <location evidence="6">Cytoplasm</location>
    </subcellularLocation>
</comment>
<evidence type="ECO:0000313" key="8">
    <source>
        <dbReference type="EMBL" id="ANV98085.1"/>
    </source>
</evidence>
<evidence type="ECO:0000256" key="3">
    <source>
        <dbReference type="ARBA" id="ARBA00022603"/>
    </source>
</evidence>
<dbReference type="SUPFAM" id="SSF53790">
    <property type="entry name" value="Tetrapyrrole methylase"/>
    <property type="match status" value="1"/>
</dbReference>
<dbReference type="EMBL" id="CP016503">
    <property type="protein sequence ID" value="ANV98085.1"/>
    <property type="molecule type" value="Genomic_DNA"/>
</dbReference>
<protein>
    <recommendedName>
        <fullName evidence="6">Ribosomal RNA small subunit methyltransferase I</fullName>
        <ecNumber evidence="6">2.1.1.198</ecNumber>
    </recommendedName>
    <alternativeName>
        <fullName evidence="6">16S rRNA 2'-O-ribose C1402 methyltransferase</fullName>
    </alternativeName>
    <alternativeName>
        <fullName evidence="6">rRNA (cytidine-2'-O-)-methyltransferase RsmI</fullName>
    </alternativeName>
</protein>
<reference evidence="9" key="1">
    <citation type="submission" date="2016-07" db="EMBL/GenBank/DDBJ databases">
        <authorList>
            <person name="Florea S."/>
            <person name="Webb J.S."/>
            <person name="Jaromczyk J."/>
            <person name="Schardl C.L."/>
        </authorList>
    </citation>
    <scope>NUCLEOTIDE SEQUENCE [LARGE SCALE GENOMIC DNA]</scope>
    <source>
        <strain evidence="9">MIT 01-6242</strain>
    </source>
</reference>
<dbReference type="RefSeq" id="WP_066340257.1">
    <property type="nucleotide sequence ID" value="NZ_CP016503.1"/>
</dbReference>
<keyword evidence="5 6" id="KW-0949">S-adenosyl-L-methionine</keyword>
<keyword evidence="3 6" id="KW-0489">Methyltransferase</keyword>
<name>A0A1B1U5W5_9HELI</name>
<evidence type="ECO:0000256" key="4">
    <source>
        <dbReference type="ARBA" id="ARBA00022679"/>
    </source>
</evidence>
<dbReference type="Gene3D" id="3.30.950.10">
    <property type="entry name" value="Methyltransferase, Cobalt-precorrin-4 Transmethylase, Domain 2"/>
    <property type="match status" value="1"/>
</dbReference>
<dbReference type="AlphaFoldDB" id="A0A1B1U5W5"/>
<dbReference type="Gene3D" id="3.40.1010.10">
    <property type="entry name" value="Cobalt-precorrin-4 Transmethylase, Domain 1"/>
    <property type="match status" value="1"/>
</dbReference>
<keyword evidence="9" id="KW-1185">Reference proteome</keyword>
<evidence type="ECO:0000256" key="1">
    <source>
        <dbReference type="ARBA" id="ARBA00022490"/>
    </source>
</evidence>
<dbReference type="InterPro" id="IPR035996">
    <property type="entry name" value="4pyrrol_Methylase_sf"/>
</dbReference>
<dbReference type="InterPro" id="IPR000878">
    <property type="entry name" value="4pyrrol_Mease"/>
</dbReference>
<comment type="function">
    <text evidence="6">Catalyzes the 2'-O-methylation of the ribose of cytidine 1402 (C1402) in 16S rRNA.</text>
</comment>
<dbReference type="KEGG" id="het:BBW65_04395"/>
<dbReference type="PIRSF" id="PIRSF005917">
    <property type="entry name" value="MTase_YraL"/>
    <property type="match status" value="1"/>
</dbReference>
<sequence length="278" mass="31600">MLYLLPSPLGNLSDTTFRVLEVLQKSTILLCEDTRITHKLISLFEQRGWLKPFEREYISLHSHNQDAFLDSITPDFFQNEVAFLSDAGMPCISDPGSALVRYALQHQIEYEVLPAGSASALAYSYSGFSDDGFVFDGFLPHKSRERKERLAFWKRVLAEAKRVLVVFESPHRIVESVEDLQEVDSTCNVFLIKEMTKMHQKSFRGCVAKALEWLAESNLSGEWCMVVAFGTYQIENRLGCVEIAGLDIPPKIKAKLLAKITGKTPKECYAQYFDEKLQ</sequence>
<organism evidence="8 9">
    <name type="scientific">Helicobacter enhydrae</name>
    <dbReference type="NCBI Taxonomy" id="222136"/>
    <lineage>
        <taxon>Bacteria</taxon>
        <taxon>Pseudomonadati</taxon>
        <taxon>Campylobacterota</taxon>
        <taxon>Epsilonproteobacteria</taxon>
        <taxon>Campylobacterales</taxon>
        <taxon>Helicobacteraceae</taxon>
        <taxon>Helicobacter</taxon>
    </lineage>
</organism>
<keyword evidence="1 6" id="KW-0963">Cytoplasm</keyword>
<dbReference type="Pfam" id="PF00590">
    <property type="entry name" value="TP_methylase"/>
    <property type="match status" value="1"/>
</dbReference>
<dbReference type="NCBIfam" id="TIGR00096">
    <property type="entry name" value="16S rRNA (cytidine(1402)-2'-O)-methyltransferase"/>
    <property type="match status" value="1"/>
</dbReference>
<evidence type="ECO:0000256" key="2">
    <source>
        <dbReference type="ARBA" id="ARBA00022552"/>
    </source>
</evidence>
<evidence type="ECO:0000313" key="9">
    <source>
        <dbReference type="Proteomes" id="UP000092884"/>
    </source>
</evidence>